<organism evidence="1 2">
    <name type="scientific">Cellulomonas chitinilytica</name>
    <dbReference type="NCBI Taxonomy" id="398759"/>
    <lineage>
        <taxon>Bacteria</taxon>
        <taxon>Bacillati</taxon>
        <taxon>Actinomycetota</taxon>
        <taxon>Actinomycetes</taxon>
        <taxon>Micrococcales</taxon>
        <taxon>Cellulomonadaceae</taxon>
        <taxon>Cellulomonas</taxon>
    </lineage>
</organism>
<dbReference type="Proteomes" id="UP000632740">
    <property type="component" value="Unassembled WGS sequence"/>
</dbReference>
<evidence type="ECO:0000313" key="2">
    <source>
        <dbReference type="Proteomes" id="UP000632740"/>
    </source>
</evidence>
<dbReference type="AlphaFoldDB" id="A0A919P7Y6"/>
<protein>
    <submittedName>
        <fullName evidence="1">Uncharacterized protein</fullName>
    </submittedName>
</protein>
<comment type="caution">
    <text evidence="1">The sequence shown here is derived from an EMBL/GenBank/DDBJ whole genome shotgun (WGS) entry which is preliminary data.</text>
</comment>
<dbReference type="EMBL" id="BONK01000017">
    <property type="protein sequence ID" value="GIG23251.1"/>
    <property type="molecule type" value="Genomic_DNA"/>
</dbReference>
<dbReference type="RefSeq" id="WP_203758257.1">
    <property type="nucleotide sequence ID" value="NZ_BONK01000017.1"/>
</dbReference>
<accession>A0A919P7Y6</accession>
<name>A0A919P7Y6_9CELL</name>
<dbReference type="SUPFAM" id="SSF82171">
    <property type="entry name" value="DPP6 N-terminal domain-like"/>
    <property type="match status" value="1"/>
</dbReference>
<reference evidence="1" key="1">
    <citation type="submission" date="2021-01" db="EMBL/GenBank/DDBJ databases">
        <title>Whole genome shotgun sequence of Cellulomonas chitinilytica NBRC 110799.</title>
        <authorList>
            <person name="Komaki H."/>
            <person name="Tamura T."/>
        </authorList>
    </citation>
    <scope>NUCLEOTIDE SEQUENCE</scope>
    <source>
        <strain evidence="1">NBRC 110799</strain>
    </source>
</reference>
<sequence>MTHVPVPPSPVVSSDGSHVAVPTGSTVLVVRARSPQHEPQLLDAGHPVSLCALDEHGDAVAVCGDGRLSLIPVGGTAPARSVTLDAHERVTRLRLLGGTVVAVVADARDVALRAWSGPDLTPDASGPRWSGVEVDGLLAAGRRAVLWGRQGPDLDFSAGTPWLRVCELGEPDEETWHGDGLDLTPAGLLYPFGDGRLAVHDVDTLVELVEHDGGWVEAGRRRWDGVAYSAGSADGSHVVMLVSEGAEDSERTVLRVLRSDDGTTVAEAATDPIERPTALAVGNDARATAAYVDHDHQLQVLTLEDGDLSRASLHLGTP</sequence>
<evidence type="ECO:0000313" key="1">
    <source>
        <dbReference type="EMBL" id="GIG23251.1"/>
    </source>
</evidence>
<proteinExistence type="predicted"/>
<keyword evidence="2" id="KW-1185">Reference proteome</keyword>
<gene>
    <name evidence="1" type="ORF">Cch01nite_39750</name>
</gene>